<accession>A0A0T9TLX8</accession>
<evidence type="ECO:0000313" key="3">
    <source>
        <dbReference type="EMBL" id="CNL32066.1"/>
    </source>
</evidence>
<evidence type="ECO:0000259" key="1">
    <source>
        <dbReference type="Pfam" id="PF10908"/>
    </source>
</evidence>
<protein>
    <submittedName>
        <fullName evidence="2">Protein of uncharacterized function (DUF2778)</fullName>
    </submittedName>
</protein>
<dbReference type="Proteomes" id="UP000041595">
    <property type="component" value="Unassembled WGS sequence"/>
</dbReference>
<proteinExistence type="predicted"/>
<dbReference type="Pfam" id="PF10908">
    <property type="entry name" value="Tlde1_dom"/>
    <property type="match status" value="1"/>
</dbReference>
<name>A0A0T9TLX8_YERAL</name>
<dbReference type="RefSeq" id="WP_042840243.1">
    <property type="nucleotide sequence ID" value="NZ_CABHQC010000040.1"/>
</dbReference>
<dbReference type="Proteomes" id="UP000038647">
    <property type="component" value="Unassembled WGS sequence"/>
</dbReference>
<dbReference type="AlphaFoldDB" id="A0A0T9TLX8"/>
<keyword evidence="4" id="KW-1185">Reference proteome</keyword>
<dbReference type="EMBL" id="CQEH01000013">
    <property type="protein sequence ID" value="CNL32066.1"/>
    <property type="molecule type" value="Genomic_DNA"/>
</dbReference>
<gene>
    <name evidence="2" type="ORF">ERS137965_01375</name>
    <name evidence="3" type="ORF">ERS137966_02885</name>
</gene>
<evidence type="ECO:0000313" key="4">
    <source>
        <dbReference type="Proteomes" id="UP000038647"/>
    </source>
</evidence>
<sequence length="175" mass="19691">MQICRMDYNRLTNDGAKATFHYYGLGTFDVFSGDRPYSNMPECSDIPHSALPPGQYWIVDRPVGSLGNQVRNTGLDLWNGTNHDEWFGLFSHETMNDNLYVNGVKRGQFRLHPLRPDGSGTSWGCITFFQVSDFAVVRDRILKAKRFSVPGGAGLMAYGRVDVTGSRNFAQCKLR</sequence>
<organism evidence="2 5">
    <name type="scientific">Yersinia aldovae</name>
    <dbReference type="NCBI Taxonomy" id="29483"/>
    <lineage>
        <taxon>Bacteria</taxon>
        <taxon>Pseudomonadati</taxon>
        <taxon>Pseudomonadota</taxon>
        <taxon>Gammaproteobacteria</taxon>
        <taxon>Enterobacterales</taxon>
        <taxon>Yersiniaceae</taxon>
        <taxon>Yersinia</taxon>
    </lineage>
</organism>
<reference evidence="2 5" key="2">
    <citation type="submission" date="2015-03" db="EMBL/GenBank/DDBJ databases">
        <authorList>
            <person name="Murphy D."/>
        </authorList>
    </citation>
    <scope>NUCLEOTIDE SEQUENCE [LARGE SCALE GENOMIC DNA]</scope>
    <source>
        <strain evidence="2 5">IP06005</strain>
    </source>
</reference>
<dbReference type="OrthoDB" id="6490254at2"/>
<evidence type="ECO:0000313" key="2">
    <source>
        <dbReference type="EMBL" id="CNK89026.1"/>
    </source>
</evidence>
<dbReference type="eggNOG" id="ENOG5030HQG">
    <property type="taxonomic scope" value="Bacteria"/>
</dbReference>
<dbReference type="EMBL" id="CQEJ01000006">
    <property type="protein sequence ID" value="CNK89026.1"/>
    <property type="molecule type" value="Genomic_DNA"/>
</dbReference>
<feature type="domain" description="Tlde1" evidence="1">
    <location>
        <begin position="27"/>
        <end position="151"/>
    </location>
</feature>
<dbReference type="InterPro" id="IPR021225">
    <property type="entry name" value="Tlde1_dom"/>
</dbReference>
<evidence type="ECO:0000313" key="5">
    <source>
        <dbReference type="Proteomes" id="UP000041595"/>
    </source>
</evidence>
<reference evidence="3 4" key="1">
    <citation type="submission" date="2015-03" db="EMBL/GenBank/DDBJ databases">
        <authorList>
            <consortium name="Pathogen Informatics"/>
            <person name="Murphy D."/>
        </authorList>
    </citation>
    <scope>NUCLEOTIDE SEQUENCE [LARGE SCALE GENOMIC DNA]</scope>
    <source>
        <strain evidence="3 4">IP08791</strain>
    </source>
</reference>